<keyword evidence="6 7" id="KW-0539">Nucleus</keyword>
<dbReference type="Gene3D" id="1.20.190.50">
    <property type="match status" value="1"/>
</dbReference>
<dbReference type="InterPro" id="IPR007252">
    <property type="entry name" value="Nup84/Nup107"/>
</dbReference>
<dbReference type="Gene3D" id="1.10.3450.20">
    <property type="match status" value="1"/>
</dbReference>
<comment type="function">
    <text evidence="7">Functions as a component of the nuclear pore complex (NPC).</text>
</comment>
<accession>A0A6A6AD34</accession>
<keyword evidence="10" id="KW-1185">Reference proteome</keyword>
<evidence type="ECO:0000256" key="8">
    <source>
        <dbReference type="SAM" id="MobiDB-lite"/>
    </source>
</evidence>
<feature type="compositionally biased region" description="Polar residues" evidence="8">
    <location>
        <begin position="263"/>
        <end position="275"/>
    </location>
</feature>
<evidence type="ECO:0000313" key="10">
    <source>
        <dbReference type="Proteomes" id="UP000799771"/>
    </source>
</evidence>
<dbReference type="PANTHER" id="PTHR13003">
    <property type="entry name" value="NUP107-RELATED"/>
    <property type="match status" value="1"/>
</dbReference>
<comment type="subunit">
    <text evidence="7">Part of the nuclear pore complex (NPC).</text>
</comment>
<dbReference type="RefSeq" id="XP_033523855.1">
    <property type="nucleotide sequence ID" value="XM_033672899.1"/>
</dbReference>
<keyword evidence="5 7" id="KW-0906">Nuclear pore complex</keyword>
<keyword evidence="4 7" id="KW-0811">Translocation</keyword>
<gene>
    <name evidence="9" type="ORF">P153DRAFT_431418</name>
</gene>
<evidence type="ECO:0000313" key="9">
    <source>
        <dbReference type="EMBL" id="KAF2129466.1"/>
    </source>
</evidence>
<protein>
    <recommendedName>
        <fullName evidence="7">Nuclear pore complex protein</fullName>
    </recommendedName>
</protein>
<dbReference type="GO" id="GO:0031080">
    <property type="term" value="C:nuclear pore outer ring"/>
    <property type="evidence" value="ECO:0007669"/>
    <property type="project" value="TreeGrafter"/>
</dbReference>
<dbReference type="AlphaFoldDB" id="A0A6A6AD34"/>
<evidence type="ECO:0000256" key="1">
    <source>
        <dbReference type="ARBA" id="ARBA00022448"/>
    </source>
</evidence>
<comment type="subcellular location">
    <subcellularLocation>
        <location evidence="7">Nucleus</location>
        <location evidence="7">Nuclear pore complex</location>
    </subcellularLocation>
    <subcellularLocation>
        <location evidence="7">Nucleus membrane</location>
    </subcellularLocation>
</comment>
<dbReference type="GO" id="GO:0006406">
    <property type="term" value="P:mRNA export from nucleus"/>
    <property type="evidence" value="ECO:0007669"/>
    <property type="project" value="TreeGrafter"/>
</dbReference>
<dbReference type="GO" id="GO:0031965">
    <property type="term" value="C:nuclear membrane"/>
    <property type="evidence" value="ECO:0007669"/>
    <property type="project" value="UniProtKB-SubCell"/>
</dbReference>
<feature type="region of interest" description="Disordered" evidence="8">
    <location>
        <begin position="1"/>
        <end position="29"/>
    </location>
</feature>
<evidence type="ECO:0000256" key="6">
    <source>
        <dbReference type="ARBA" id="ARBA00023242"/>
    </source>
</evidence>
<dbReference type="EMBL" id="ML977506">
    <property type="protein sequence ID" value="KAF2129466.1"/>
    <property type="molecule type" value="Genomic_DNA"/>
</dbReference>
<evidence type="ECO:0000256" key="5">
    <source>
        <dbReference type="ARBA" id="ARBA00023132"/>
    </source>
</evidence>
<keyword evidence="2" id="KW-0509">mRNA transport</keyword>
<evidence type="ECO:0000256" key="2">
    <source>
        <dbReference type="ARBA" id="ARBA00022816"/>
    </source>
</evidence>
<dbReference type="PANTHER" id="PTHR13003:SF2">
    <property type="entry name" value="NUCLEAR PORE COMPLEX PROTEIN NUP107"/>
    <property type="match status" value="1"/>
</dbReference>
<dbReference type="GO" id="GO:0017056">
    <property type="term" value="F:structural constituent of nuclear pore"/>
    <property type="evidence" value="ECO:0007669"/>
    <property type="project" value="UniProtKB-UniRule"/>
</dbReference>
<dbReference type="OrthoDB" id="3098at2759"/>
<evidence type="ECO:0000256" key="3">
    <source>
        <dbReference type="ARBA" id="ARBA00022927"/>
    </source>
</evidence>
<keyword evidence="1 7" id="KW-0813">Transport</keyword>
<feature type="region of interest" description="Disordered" evidence="8">
    <location>
        <begin position="247"/>
        <end position="286"/>
    </location>
</feature>
<evidence type="ECO:0000256" key="7">
    <source>
        <dbReference type="RuleBase" id="RU365072"/>
    </source>
</evidence>
<sequence length="995" mass="112903">MASFSFARPSQPIGSSRSISGLPPNDPLQPLRAMADRVGKEVEKFAERVDHWHTHGNDSARAKYQTTVKMVGKFRDVAESQVRDLKRASDAENKGELKKSVRRRIQTMADVPEVQSVFAPPMTEPTANVQELRQWQAELATWELLRIIIDHHHPEPETDVAAEKQTRLANVGGTARYGPNSEIWDRFLLEDDCAKEKEIILRWLEQTAQNGEGDIESITSELEAQSGKGAHTWTSGWLDTKSKIKQAKRMEGTDQPLKADTANLKTTDRTQSLATQLDPDGPARQKRVLEKSDEFYERALWMVCYEMMRRGVPWKQISDWCEERNEAWRGVSVGAAYEAHPKKGPNVAGPTVGFLFRRMCFYAARGARIPYEGAVYGLLSGDLKQVQAVCRSWDDHLYAHYNALLLSRFDTYLQQKHPHRVTQSLSQKFAFQDAVANIGDWEDASRKVVDLLKQQKATASQSVSPIKLIQSALISRNVDDLVFKVGAALADMLQEDDRPSNLMVHPDSSATNPGPKPEGEHRTIVAERWYQTLACDPHAFRILVHICIALQHGLFTLSANTTPHLAAMENVVVAYIEFLRITKRMQLIPLYAAQLQAERAYHCLARVLPDIKNNEEQRRCVALLKQYEVNPVEVVAGNFMAAFENCGYTHYNGAIVINNSIKQFSILDSTAQEQYLWPGLRIKEQFDGSTIESKEEAIIEALLWYNYVEHEFEQTFESLKNALMIFLLNGRLAAAEKVVNELSVESLSLSRTEALCGYPFDFTQAGAEEQDELLMRGFRDSLSTVARAHIASVDKMPNEDRHRYIVMRLREKSSQYYDLQQIVRLLAMFREWRNEEDKLMKLRREAQGPKPNTKRIKELLDTIQALFNALMTSLAEDQNSGLGDTVDMADLKRAYIPEIVLAYLSILQTASYFIHRDSAVKAMEIATLVADEDNQWLQALFLQTGRMSELVDTLALVSRSMLKLSEHEGKKGASKKRGSKGETLRIWDLNVQERV</sequence>
<name>A0A6A6AD34_9PLEO</name>
<reference evidence="9" key="1">
    <citation type="journal article" date="2020" name="Stud. Mycol.">
        <title>101 Dothideomycetes genomes: a test case for predicting lifestyles and emergence of pathogens.</title>
        <authorList>
            <person name="Haridas S."/>
            <person name="Albert R."/>
            <person name="Binder M."/>
            <person name="Bloem J."/>
            <person name="Labutti K."/>
            <person name="Salamov A."/>
            <person name="Andreopoulos B."/>
            <person name="Baker S."/>
            <person name="Barry K."/>
            <person name="Bills G."/>
            <person name="Bluhm B."/>
            <person name="Cannon C."/>
            <person name="Castanera R."/>
            <person name="Culley D."/>
            <person name="Daum C."/>
            <person name="Ezra D."/>
            <person name="Gonzalez J."/>
            <person name="Henrissat B."/>
            <person name="Kuo A."/>
            <person name="Liang C."/>
            <person name="Lipzen A."/>
            <person name="Lutzoni F."/>
            <person name="Magnuson J."/>
            <person name="Mondo S."/>
            <person name="Nolan M."/>
            <person name="Ohm R."/>
            <person name="Pangilinan J."/>
            <person name="Park H.-J."/>
            <person name="Ramirez L."/>
            <person name="Alfaro M."/>
            <person name="Sun H."/>
            <person name="Tritt A."/>
            <person name="Yoshinaga Y."/>
            <person name="Zwiers L.-H."/>
            <person name="Turgeon B."/>
            <person name="Goodwin S."/>
            <person name="Spatafora J."/>
            <person name="Crous P."/>
            <person name="Grigoriev I."/>
        </authorList>
    </citation>
    <scope>NUCLEOTIDE SEQUENCE</scope>
    <source>
        <strain evidence="9">CBS 119687</strain>
    </source>
</reference>
<keyword evidence="7" id="KW-0472">Membrane</keyword>
<comment type="similarity">
    <text evidence="7">Belongs to the nucleoporin Nup84/Nup107 family.</text>
</comment>
<dbReference type="GeneID" id="54413331"/>
<organism evidence="9 10">
    <name type="scientific">Dothidotthia symphoricarpi CBS 119687</name>
    <dbReference type="NCBI Taxonomy" id="1392245"/>
    <lineage>
        <taxon>Eukaryota</taxon>
        <taxon>Fungi</taxon>
        <taxon>Dikarya</taxon>
        <taxon>Ascomycota</taxon>
        <taxon>Pezizomycotina</taxon>
        <taxon>Dothideomycetes</taxon>
        <taxon>Pleosporomycetidae</taxon>
        <taxon>Pleosporales</taxon>
        <taxon>Dothidotthiaceae</taxon>
        <taxon>Dothidotthia</taxon>
    </lineage>
</organism>
<dbReference type="GO" id="GO:0000973">
    <property type="term" value="P:post-transcriptional tethering of RNA polymerase II gene DNA at nuclear periphery"/>
    <property type="evidence" value="ECO:0007669"/>
    <property type="project" value="TreeGrafter"/>
</dbReference>
<proteinExistence type="inferred from homology"/>
<evidence type="ECO:0000256" key="4">
    <source>
        <dbReference type="ARBA" id="ARBA00023010"/>
    </source>
</evidence>
<dbReference type="Pfam" id="PF04121">
    <property type="entry name" value="Nup84_Nup100"/>
    <property type="match status" value="1"/>
</dbReference>
<dbReference type="GO" id="GO:0006606">
    <property type="term" value="P:protein import into nucleus"/>
    <property type="evidence" value="ECO:0007669"/>
    <property type="project" value="TreeGrafter"/>
</dbReference>
<keyword evidence="3" id="KW-0653">Protein transport</keyword>
<feature type="region of interest" description="Disordered" evidence="8">
    <location>
        <begin position="498"/>
        <end position="520"/>
    </location>
</feature>
<dbReference type="Proteomes" id="UP000799771">
    <property type="component" value="Unassembled WGS sequence"/>
</dbReference>